<accession>M5DWV5</accession>
<keyword evidence="2" id="KW-0813">Transport</keyword>
<dbReference type="Proteomes" id="UP000012063">
    <property type="component" value="Unassembled WGS sequence"/>
</dbReference>
<protein>
    <submittedName>
        <fullName evidence="11">Na+/H+ antiporter NhaC</fullName>
    </submittedName>
</protein>
<keyword evidence="5 9" id="KW-0812">Transmembrane</keyword>
<name>M5DWV5_9FIRM</name>
<comment type="subcellular location">
    <subcellularLocation>
        <location evidence="1">Cell membrane</location>
        <topology evidence="1">Multi-pass membrane protein</topology>
    </subcellularLocation>
</comment>
<feature type="transmembrane region" description="Helical" evidence="9">
    <location>
        <begin position="269"/>
        <end position="289"/>
    </location>
</feature>
<organism evidence="11 12">
    <name type="scientific">Halanaerobium saccharolyticum subsp. saccharolyticum DSM 6643</name>
    <dbReference type="NCBI Taxonomy" id="1293054"/>
    <lineage>
        <taxon>Bacteria</taxon>
        <taxon>Bacillati</taxon>
        <taxon>Bacillota</taxon>
        <taxon>Clostridia</taxon>
        <taxon>Halanaerobiales</taxon>
        <taxon>Halanaerobiaceae</taxon>
        <taxon>Halanaerobium</taxon>
    </lineage>
</organism>
<feature type="transmembrane region" description="Helical" evidence="9">
    <location>
        <begin position="116"/>
        <end position="136"/>
    </location>
</feature>
<dbReference type="NCBIfam" id="TIGR00931">
    <property type="entry name" value="antiport_nhaC"/>
    <property type="match status" value="1"/>
</dbReference>
<dbReference type="InterPro" id="IPR052180">
    <property type="entry name" value="NhaC_Na-H+_Antiporter"/>
</dbReference>
<sequence length="484" mass="51360">MSESKLDNVNQKKVPSFSSVIFVFLYLIISMGISVLWLDIPIHITLVSAAIVATIVAMSQGYTWDEIQDAILHGCSIAMLPMLILMIIGAIIGAWISAGTIQTIIYYGLQLISPRWFLVAAALMCSITSLATGSAWTTSGTIGVALMGIGAGLGVPAGMTAGAVVSGSYFGDKMSPLSDSTNLAAAVAEADLFDHIKHMVYTVGPGLLLSLIAYAVLGAQFGGSTIDPVQMSVINETLTGLEQNFNLSLWLLIPPVAVIIMAAKKVPALASLIISALMGAVFALIFQGASIHEVTQAMNWGFVSETGIESVDSLLSRGGMQSMMWTVSLGFIALSFGGILEKTYMLEVILNKIQPAIKNTGSLVITTLLGSLATNFSMASQYMAIIIPGRMLAPAYKRLNLKTKNLSRALEDGGTVFAPLVPWSLSGAFSAGVLGVATLDYVPYAFLCFFVPIISAIYGMTGFTMETEDKEITEDRDVKKTVSK</sequence>
<evidence type="ECO:0000256" key="4">
    <source>
        <dbReference type="ARBA" id="ARBA00022475"/>
    </source>
</evidence>
<dbReference type="OrthoDB" id="9762978at2"/>
<comment type="caution">
    <text evidence="11">The sequence shown here is derived from an EMBL/GenBank/DDBJ whole genome shotgun (WGS) entry which is preliminary data.</text>
</comment>
<dbReference type="GO" id="GO:0005886">
    <property type="term" value="C:plasma membrane"/>
    <property type="evidence" value="ECO:0007669"/>
    <property type="project" value="UniProtKB-SubCell"/>
</dbReference>
<evidence type="ECO:0000256" key="1">
    <source>
        <dbReference type="ARBA" id="ARBA00004651"/>
    </source>
</evidence>
<evidence type="ECO:0000256" key="2">
    <source>
        <dbReference type="ARBA" id="ARBA00022448"/>
    </source>
</evidence>
<feature type="transmembrane region" description="Helical" evidence="9">
    <location>
        <begin position="323"/>
        <end position="344"/>
    </location>
</feature>
<feature type="transmembrane region" description="Helical" evidence="9">
    <location>
        <begin position="200"/>
        <end position="223"/>
    </location>
</feature>
<evidence type="ECO:0000256" key="6">
    <source>
        <dbReference type="ARBA" id="ARBA00022989"/>
    </source>
</evidence>
<feature type="transmembrane region" description="Helical" evidence="9">
    <location>
        <begin position="70"/>
        <end position="96"/>
    </location>
</feature>
<keyword evidence="3" id="KW-0050">Antiport</keyword>
<evidence type="ECO:0000256" key="7">
    <source>
        <dbReference type="ARBA" id="ARBA00023136"/>
    </source>
</evidence>
<feature type="transmembrane region" description="Helical" evidence="9">
    <location>
        <begin position="356"/>
        <end position="373"/>
    </location>
</feature>
<dbReference type="InterPro" id="IPR018461">
    <property type="entry name" value="Na/H_Antiport_NhaC-like_C"/>
</dbReference>
<evidence type="ECO:0000259" key="10">
    <source>
        <dbReference type="Pfam" id="PF03553"/>
    </source>
</evidence>
<evidence type="ECO:0000313" key="11">
    <source>
        <dbReference type="EMBL" id="CCU77853.1"/>
    </source>
</evidence>
<keyword evidence="12" id="KW-1185">Reference proteome</keyword>
<feature type="transmembrane region" description="Helical" evidence="9">
    <location>
        <begin position="441"/>
        <end position="460"/>
    </location>
</feature>
<dbReference type="InterPro" id="IPR004770">
    <property type="entry name" value="Na/H_antiport_NhaC"/>
</dbReference>
<feature type="transmembrane region" description="Helical" evidence="9">
    <location>
        <begin position="45"/>
        <end position="64"/>
    </location>
</feature>
<feature type="transmembrane region" description="Helical" evidence="9">
    <location>
        <begin position="20"/>
        <end position="38"/>
    </location>
</feature>
<feature type="domain" description="Na+/H+ antiporter NhaC-like C-terminal" evidence="10">
    <location>
        <begin position="168"/>
        <end position="463"/>
    </location>
</feature>
<evidence type="ECO:0000256" key="3">
    <source>
        <dbReference type="ARBA" id="ARBA00022449"/>
    </source>
</evidence>
<dbReference type="FunCoup" id="M5DWV5">
    <property type="interactions" value="57"/>
</dbReference>
<proteinExistence type="inferred from homology"/>
<dbReference type="PANTHER" id="PTHR33451">
    <property type="entry name" value="MALATE-2H(+)/NA(+)-LACTATE ANTIPORTER"/>
    <property type="match status" value="1"/>
</dbReference>
<dbReference type="Pfam" id="PF03553">
    <property type="entry name" value="Na_H_antiporter"/>
    <property type="match status" value="1"/>
</dbReference>
<comment type="similarity">
    <text evidence="8">Belongs to the NhaC Na(+)/H(+) (TC 2.A.35) antiporter family.</text>
</comment>
<keyword evidence="4" id="KW-1003">Cell membrane</keyword>
<dbReference type="AlphaFoldDB" id="M5DWV5"/>
<reference evidence="12" key="1">
    <citation type="journal article" date="2013" name="Genome Announc.">
        <title>Genome Sequence of Halanaerobium saccharolyticum subsp. saccharolyticum Strain DSM 6643T, a Halophilic Hydrogen-Producing Bacterium.</title>
        <authorList>
            <person name="Kivisto A."/>
            <person name="Larjo A."/>
            <person name="Ciranna A."/>
            <person name="Santala V."/>
            <person name="Roos C."/>
            <person name="Karp M."/>
        </authorList>
    </citation>
    <scope>NUCLEOTIDE SEQUENCE [LARGE SCALE GENOMIC DNA]</scope>
    <source>
        <strain evidence="12">DSM 6643</strain>
    </source>
</reference>
<dbReference type="RefSeq" id="WP_005487235.1">
    <property type="nucleotide sequence ID" value="NZ_CAUI01000005.1"/>
</dbReference>
<evidence type="ECO:0000256" key="5">
    <source>
        <dbReference type="ARBA" id="ARBA00022692"/>
    </source>
</evidence>
<dbReference type="PANTHER" id="PTHR33451:SF3">
    <property type="entry name" value="MALATE-2H(+)_NA(+)-LACTATE ANTIPORTER"/>
    <property type="match status" value="1"/>
</dbReference>
<evidence type="ECO:0000256" key="8">
    <source>
        <dbReference type="ARBA" id="ARBA00038435"/>
    </source>
</evidence>
<feature type="transmembrane region" description="Helical" evidence="9">
    <location>
        <begin position="416"/>
        <end position="435"/>
    </location>
</feature>
<dbReference type="STRING" id="1293054.HSACCH_00222"/>
<dbReference type="EMBL" id="CAUI01000005">
    <property type="protein sequence ID" value="CCU77853.1"/>
    <property type="molecule type" value="Genomic_DNA"/>
</dbReference>
<dbReference type="GO" id="GO:0015297">
    <property type="term" value="F:antiporter activity"/>
    <property type="evidence" value="ECO:0007669"/>
    <property type="project" value="UniProtKB-KW"/>
</dbReference>
<dbReference type="eggNOG" id="COG1757">
    <property type="taxonomic scope" value="Bacteria"/>
</dbReference>
<evidence type="ECO:0000313" key="12">
    <source>
        <dbReference type="Proteomes" id="UP000012063"/>
    </source>
</evidence>
<feature type="transmembrane region" description="Helical" evidence="9">
    <location>
        <begin position="142"/>
        <end position="165"/>
    </location>
</feature>
<keyword evidence="7 9" id="KW-0472">Membrane</keyword>
<feature type="transmembrane region" description="Helical" evidence="9">
    <location>
        <begin position="243"/>
        <end position="262"/>
    </location>
</feature>
<gene>
    <name evidence="11" type="ORF">HSACCH_00222</name>
</gene>
<evidence type="ECO:0000256" key="9">
    <source>
        <dbReference type="SAM" id="Phobius"/>
    </source>
</evidence>
<keyword evidence="6 9" id="KW-1133">Transmembrane helix</keyword>
<dbReference type="InParanoid" id="M5DWV5"/>